<feature type="domain" description="Peptidase A1" evidence="3">
    <location>
        <begin position="166"/>
        <end position="219"/>
    </location>
</feature>
<dbReference type="GO" id="GO:0006508">
    <property type="term" value="P:proteolysis"/>
    <property type="evidence" value="ECO:0007669"/>
    <property type="project" value="InterPro"/>
</dbReference>
<dbReference type="PANTHER" id="PTHR36578">
    <property type="entry name" value="CHROMOSOME 15, WHOLE GENOME SHOTGUN SEQUENCE"/>
    <property type="match status" value="1"/>
</dbReference>
<dbReference type="GO" id="GO:0004190">
    <property type="term" value="F:aspartic-type endopeptidase activity"/>
    <property type="evidence" value="ECO:0007669"/>
    <property type="project" value="UniProtKB-KW"/>
</dbReference>
<gene>
    <name evidence="4" type="ORF">BFJ72_g12621</name>
</gene>
<dbReference type="InterPro" id="IPR001969">
    <property type="entry name" value="Aspartic_peptidase_AS"/>
</dbReference>
<keyword evidence="2" id="KW-0732">Signal</keyword>
<feature type="chain" id="PRO_5019316003" description="Peptidase A1 domain-containing protein" evidence="2">
    <location>
        <begin position="17"/>
        <end position="219"/>
    </location>
</feature>
<protein>
    <recommendedName>
        <fullName evidence="3">Peptidase A1 domain-containing protein</fullName>
    </recommendedName>
</protein>
<keyword evidence="1" id="KW-0645">Protease</keyword>
<evidence type="ECO:0000259" key="3">
    <source>
        <dbReference type="PROSITE" id="PS51767"/>
    </source>
</evidence>
<evidence type="ECO:0000313" key="4">
    <source>
        <dbReference type="EMBL" id="RKL28161.1"/>
    </source>
</evidence>
<accession>A0A420SFV9</accession>
<evidence type="ECO:0000256" key="1">
    <source>
        <dbReference type="ARBA" id="ARBA00022750"/>
    </source>
</evidence>
<dbReference type="Proteomes" id="UP000283569">
    <property type="component" value="Unassembled WGS sequence"/>
</dbReference>
<reference evidence="4 5" key="1">
    <citation type="journal article" date="2018" name="Sci. Rep.">
        <title>Characterisation of pathogen-specific regions and novel effector candidates in Fusarium oxysporum f. sp. cepae.</title>
        <authorList>
            <person name="Armitage A.D."/>
            <person name="Taylor A."/>
            <person name="Sobczyk M.K."/>
            <person name="Baxter L."/>
            <person name="Greenfield B.P."/>
            <person name="Bates H.J."/>
            <person name="Wilson F."/>
            <person name="Jackson A.C."/>
            <person name="Ott S."/>
            <person name="Harrison R.J."/>
            <person name="Clarkson J.P."/>
        </authorList>
    </citation>
    <scope>NUCLEOTIDE SEQUENCE [LARGE SCALE GENOMIC DNA]</scope>
    <source>
        <strain evidence="4 5">Fp_A8</strain>
    </source>
</reference>
<dbReference type="Gene3D" id="2.40.70.10">
    <property type="entry name" value="Acid Proteases"/>
    <property type="match status" value="1"/>
</dbReference>
<keyword evidence="1" id="KW-0064">Aspartyl protease</keyword>
<comment type="caution">
    <text evidence="4">The sequence shown here is derived from an EMBL/GenBank/DDBJ whole genome shotgun (WGS) entry which is preliminary data.</text>
</comment>
<proteinExistence type="predicted"/>
<dbReference type="PROSITE" id="PS51767">
    <property type="entry name" value="PEPTIDASE_A1"/>
    <property type="match status" value="1"/>
</dbReference>
<sequence>MHPLLLLFLTTRVVAGTIELASRASVSDNDSAYSESASSALTPLGYAAAFVNTDVLASGDGYLEDFTLVDYDVDACAERCSGNKECVAFNIYFKPDHPETSSNDKTAVIECALWSKPLSLPDTEIGSDVVAGSNAYNQEKALAGPGPGSVQTLPIKFPSVTQLGDTYYSVELTCDGQKMPVMLDTGSADLFLVSNECPNTPTSGCYNSTPFEIQVKVPL</sequence>
<dbReference type="InterPro" id="IPR033121">
    <property type="entry name" value="PEPTIDASE_A1"/>
</dbReference>
<evidence type="ECO:0000256" key="2">
    <source>
        <dbReference type="SAM" id="SignalP"/>
    </source>
</evidence>
<dbReference type="PANTHER" id="PTHR36578:SF1">
    <property type="entry name" value="APPLE DOMAIN-CONTAINING PROTEIN"/>
    <property type="match status" value="1"/>
</dbReference>
<name>A0A420SFV9_GIBIN</name>
<dbReference type="AlphaFoldDB" id="A0A420SFV9"/>
<dbReference type="PROSITE" id="PS00141">
    <property type="entry name" value="ASP_PROTEASE"/>
    <property type="match status" value="1"/>
</dbReference>
<organism evidence="4 5">
    <name type="scientific">Gibberella intermedia</name>
    <name type="common">Bulb rot disease fungus</name>
    <name type="synonym">Fusarium proliferatum</name>
    <dbReference type="NCBI Taxonomy" id="948311"/>
    <lineage>
        <taxon>Eukaryota</taxon>
        <taxon>Fungi</taxon>
        <taxon>Dikarya</taxon>
        <taxon>Ascomycota</taxon>
        <taxon>Pezizomycotina</taxon>
        <taxon>Sordariomycetes</taxon>
        <taxon>Hypocreomycetidae</taxon>
        <taxon>Hypocreales</taxon>
        <taxon>Nectriaceae</taxon>
        <taxon>Fusarium</taxon>
        <taxon>Fusarium fujikuroi species complex</taxon>
    </lineage>
</organism>
<dbReference type="InterPro" id="IPR021109">
    <property type="entry name" value="Peptidase_aspartic_dom_sf"/>
</dbReference>
<feature type="signal peptide" evidence="2">
    <location>
        <begin position="1"/>
        <end position="16"/>
    </location>
</feature>
<dbReference type="EMBL" id="MRDB01000066">
    <property type="protein sequence ID" value="RKL28161.1"/>
    <property type="molecule type" value="Genomic_DNA"/>
</dbReference>
<keyword evidence="1" id="KW-0378">Hydrolase</keyword>
<dbReference type="SUPFAM" id="SSF50630">
    <property type="entry name" value="Acid proteases"/>
    <property type="match status" value="1"/>
</dbReference>
<evidence type="ECO:0000313" key="5">
    <source>
        <dbReference type="Proteomes" id="UP000283569"/>
    </source>
</evidence>